<dbReference type="GO" id="GO:0000981">
    <property type="term" value="F:DNA-binding transcription factor activity, RNA polymerase II-specific"/>
    <property type="evidence" value="ECO:0007669"/>
    <property type="project" value="TreeGrafter"/>
</dbReference>
<accession>A0A0D2Q9A1</accession>
<protein>
    <recommendedName>
        <fullName evidence="6">MADS-box domain-containing protein</fullName>
    </recommendedName>
</protein>
<keyword evidence="5" id="KW-0539">Nucleus</keyword>
<dbReference type="SUPFAM" id="SSF55455">
    <property type="entry name" value="SRF-like"/>
    <property type="match status" value="1"/>
</dbReference>
<dbReference type="SMART" id="SM00432">
    <property type="entry name" value="MADS"/>
    <property type="match status" value="1"/>
</dbReference>
<evidence type="ECO:0000256" key="2">
    <source>
        <dbReference type="ARBA" id="ARBA00023015"/>
    </source>
</evidence>
<dbReference type="Gene3D" id="3.40.1810.10">
    <property type="entry name" value="Transcription factor, MADS-box"/>
    <property type="match status" value="2"/>
</dbReference>
<dbReference type="EMBL" id="CM001745">
    <property type="protein sequence ID" value="KJB35883.1"/>
    <property type="molecule type" value="Genomic_DNA"/>
</dbReference>
<dbReference type="Proteomes" id="UP000032304">
    <property type="component" value="Chromosome 6"/>
</dbReference>
<dbReference type="eggNOG" id="KOG0014">
    <property type="taxonomic scope" value="Eukaryota"/>
</dbReference>
<dbReference type="PROSITE" id="PS50066">
    <property type="entry name" value="MADS_BOX_2"/>
    <property type="match status" value="1"/>
</dbReference>
<keyword evidence="8" id="KW-1185">Reference proteome</keyword>
<name>A0A0D2Q9A1_GOSRA</name>
<dbReference type="GO" id="GO:0046983">
    <property type="term" value="F:protein dimerization activity"/>
    <property type="evidence" value="ECO:0007669"/>
    <property type="project" value="InterPro"/>
</dbReference>
<dbReference type="PANTHER" id="PTHR11945">
    <property type="entry name" value="MADS BOX PROTEIN"/>
    <property type="match status" value="1"/>
</dbReference>
<evidence type="ECO:0000313" key="7">
    <source>
        <dbReference type="EMBL" id="KJB35883.1"/>
    </source>
</evidence>
<reference evidence="7 8" key="1">
    <citation type="journal article" date="2012" name="Nature">
        <title>Repeated polyploidization of Gossypium genomes and the evolution of spinnable cotton fibres.</title>
        <authorList>
            <person name="Paterson A.H."/>
            <person name="Wendel J.F."/>
            <person name="Gundlach H."/>
            <person name="Guo H."/>
            <person name="Jenkins J."/>
            <person name="Jin D."/>
            <person name="Llewellyn D."/>
            <person name="Showmaker K.C."/>
            <person name="Shu S."/>
            <person name="Udall J."/>
            <person name="Yoo M.J."/>
            <person name="Byers R."/>
            <person name="Chen W."/>
            <person name="Doron-Faigenboim A."/>
            <person name="Duke M.V."/>
            <person name="Gong L."/>
            <person name="Grimwood J."/>
            <person name="Grover C."/>
            <person name="Grupp K."/>
            <person name="Hu G."/>
            <person name="Lee T.H."/>
            <person name="Li J."/>
            <person name="Lin L."/>
            <person name="Liu T."/>
            <person name="Marler B.S."/>
            <person name="Page J.T."/>
            <person name="Roberts A.W."/>
            <person name="Romanel E."/>
            <person name="Sanders W.S."/>
            <person name="Szadkowski E."/>
            <person name="Tan X."/>
            <person name="Tang H."/>
            <person name="Xu C."/>
            <person name="Wang J."/>
            <person name="Wang Z."/>
            <person name="Zhang D."/>
            <person name="Zhang L."/>
            <person name="Ashrafi H."/>
            <person name="Bedon F."/>
            <person name="Bowers J.E."/>
            <person name="Brubaker C.L."/>
            <person name="Chee P.W."/>
            <person name="Das S."/>
            <person name="Gingle A.R."/>
            <person name="Haigler C.H."/>
            <person name="Harker D."/>
            <person name="Hoffmann L.V."/>
            <person name="Hovav R."/>
            <person name="Jones D.C."/>
            <person name="Lemke C."/>
            <person name="Mansoor S."/>
            <person name="ur Rahman M."/>
            <person name="Rainville L.N."/>
            <person name="Rambani A."/>
            <person name="Reddy U.K."/>
            <person name="Rong J.K."/>
            <person name="Saranga Y."/>
            <person name="Scheffler B.E."/>
            <person name="Scheffler J.A."/>
            <person name="Stelly D.M."/>
            <person name="Triplett B.A."/>
            <person name="Van Deynze A."/>
            <person name="Vaslin M.F."/>
            <person name="Waghmare V.N."/>
            <person name="Walford S.A."/>
            <person name="Wright R.J."/>
            <person name="Zaki E.A."/>
            <person name="Zhang T."/>
            <person name="Dennis E.S."/>
            <person name="Mayer K.F."/>
            <person name="Peterson D.G."/>
            <person name="Rokhsar D.S."/>
            <person name="Wang X."/>
            <person name="Schmutz J."/>
        </authorList>
    </citation>
    <scope>NUCLEOTIDE SEQUENCE [LARGE SCALE GENOMIC DNA]</scope>
</reference>
<dbReference type="OMA" id="PLHETTN"/>
<organism evidence="7 8">
    <name type="scientific">Gossypium raimondii</name>
    <name type="common">Peruvian cotton</name>
    <name type="synonym">Gossypium klotzschianum subsp. raimondii</name>
    <dbReference type="NCBI Taxonomy" id="29730"/>
    <lineage>
        <taxon>Eukaryota</taxon>
        <taxon>Viridiplantae</taxon>
        <taxon>Streptophyta</taxon>
        <taxon>Embryophyta</taxon>
        <taxon>Tracheophyta</taxon>
        <taxon>Spermatophyta</taxon>
        <taxon>Magnoliopsida</taxon>
        <taxon>eudicotyledons</taxon>
        <taxon>Gunneridae</taxon>
        <taxon>Pentapetalae</taxon>
        <taxon>rosids</taxon>
        <taxon>malvids</taxon>
        <taxon>Malvales</taxon>
        <taxon>Malvaceae</taxon>
        <taxon>Malvoideae</taxon>
        <taxon>Gossypium</taxon>
    </lineage>
</organism>
<evidence type="ECO:0000256" key="4">
    <source>
        <dbReference type="ARBA" id="ARBA00023163"/>
    </source>
</evidence>
<keyword evidence="4" id="KW-0804">Transcription</keyword>
<dbReference type="InterPro" id="IPR033896">
    <property type="entry name" value="MEF2-like_N"/>
</dbReference>
<evidence type="ECO:0000313" key="8">
    <source>
        <dbReference type="Proteomes" id="UP000032304"/>
    </source>
</evidence>
<dbReference type="GO" id="GO:0005634">
    <property type="term" value="C:nucleus"/>
    <property type="evidence" value="ECO:0007669"/>
    <property type="project" value="UniProtKB-SubCell"/>
</dbReference>
<dbReference type="InterPro" id="IPR036879">
    <property type="entry name" value="TF_MADSbox_sf"/>
</dbReference>
<dbReference type="CDD" id="cd00265">
    <property type="entry name" value="MADS_MEF2_like"/>
    <property type="match status" value="1"/>
</dbReference>
<dbReference type="Pfam" id="PF00319">
    <property type="entry name" value="SRF-TF"/>
    <property type="match status" value="1"/>
</dbReference>
<dbReference type="GO" id="GO:0045944">
    <property type="term" value="P:positive regulation of transcription by RNA polymerase II"/>
    <property type="evidence" value="ECO:0007669"/>
    <property type="project" value="InterPro"/>
</dbReference>
<proteinExistence type="predicted"/>
<dbReference type="InterPro" id="IPR002100">
    <property type="entry name" value="TF_MADSbox"/>
</dbReference>
<dbReference type="AlphaFoldDB" id="A0A0D2Q9A1"/>
<evidence type="ECO:0000256" key="5">
    <source>
        <dbReference type="ARBA" id="ARBA00023242"/>
    </source>
</evidence>
<comment type="subcellular location">
    <subcellularLocation>
        <location evidence="1">Nucleus</location>
    </subcellularLocation>
</comment>
<dbReference type="Gramene" id="KJB35883">
    <property type="protein sequence ID" value="KJB35883"/>
    <property type="gene ID" value="B456_006G132000"/>
</dbReference>
<gene>
    <name evidence="7" type="ORF">B456_006G132000</name>
</gene>
<dbReference type="SMR" id="A0A0D2Q9A1"/>
<keyword evidence="3" id="KW-0238">DNA-binding</keyword>
<dbReference type="GO" id="GO:0000978">
    <property type="term" value="F:RNA polymerase II cis-regulatory region sequence-specific DNA binding"/>
    <property type="evidence" value="ECO:0007669"/>
    <property type="project" value="TreeGrafter"/>
</dbReference>
<dbReference type="PRINTS" id="PR00404">
    <property type="entry name" value="MADSDOMAIN"/>
</dbReference>
<sequence>MASSSKKTRGKQKIEIKIIENEDDRLISFSKRRFGIYKKISELSTLCGCEILFIIFSPKGKPYSFAHPSIEAVTKRFLNPHQPLHETTDAPIETYRKVRIKSLVQDYNEVHDQLDASKEKQKAFSLAQQSRGSESHHWWKTPIYQLNPRELHEQDKRFAEFINLVSIARDKKIASISSMHAAMDEDVPFVVPPRYGPSLHEILFIIFSPKGKPYSFAHPSIEVVTKRFLNPNQPLHETTNALVEAYHYNEVHDQLDASKEKQKAFYLAQQSRGSESYHRWKAPIYQLNLRELHERDKRFVKFINLISVARDKKIASISSMHAAMDGDVPFVVPPRYGPSLQ</sequence>
<evidence type="ECO:0000256" key="1">
    <source>
        <dbReference type="ARBA" id="ARBA00004123"/>
    </source>
</evidence>
<feature type="domain" description="MADS-box" evidence="6">
    <location>
        <begin position="9"/>
        <end position="69"/>
    </location>
</feature>
<evidence type="ECO:0000259" key="6">
    <source>
        <dbReference type="PROSITE" id="PS50066"/>
    </source>
</evidence>
<evidence type="ECO:0000256" key="3">
    <source>
        <dbReference type="ARBA" id="ARBA00023125"/>
    </source>
</evidence>
<dbReference type="PANTHER" id="PTHR11945:SF725">
    <property type="entry name" value="AGAMOUS-LIKE 58-RELATED"/>
    <property type="match status" value="1"/>
</dbReference>
<keyword evidence="2" id="KW-0805">Transcription regulation</keyword>